<evidence type="ECO:0008006" key="3">
    <source>
        <dbReference type="Google" id="ProtNLM"/>
    </source>
</evidence>
<reference evidence="1 2" key="1">
    <citation type="submission" date="2019-11" db="EMBL/GenBank/DDBJ databases">
        <title>Genome sequence of Deinococcus xianganensis Y35, AI-2 producing algicidal bacterium, isolated from lake water.</title>
        <authorList>
            <person name="Li Y."/>
        </authorList>
    </citation>
    <scope>NUCLEOTIDE SEQUENCE [LARGE SCALE GENOMIC DNA]</scope>
    <source>
        <strain evidence="1 2">Y35</strain>
    </source>
</reference>
<gene>
    <name evidence="1" type="ORF">GLX28_08500</name>
</gene>
<evidence type="ECO:0000313" key="1">
    <source>
        <dbReference type="EMBL" id="MXV19672.1"/>
    </source>
</evidence>
<sequence length="83" mass="9142">MPGQDSPGEPPTTFTLDGLNAGDLVRVNDRCPHPECHGEIGIIDLMFLARPECGAPAEFVLDIRGFFTPLEREHFDPLPPDDQ</sequence>
<evidence type="ECO:0000313" key="2">
    <source>
        <dbReference type="Proteomes" id="UP000430519"/>
    </source>
</evidence>
<dbReference type="RefSeq" id="WP_160978543.1">
    <property type="nucleotide sequence ID" value="NZ_WVHK01000024.1"/>
</dbReference>
<dbReference type="AlphaFoldDB" id="A0A6I4YDU5"/>
<dbReference type="EMBL" id="WVHK01000024">
    <property type="protein sequence ID" value="MXV19672.1"/>
    <property type="molecule type" value="Genomic_DNA"/>
</dbReference>
<dbReference type="Proteomes" id="UP000430519">
    <property type="component" value="Unassembled WGS sequence"/>
</dbReference>
<proteinExistence type="predicted"/>
<comment type="caution">
    <text evidence="1">The sequence shown here is derived from an EMBL/GenBank/DDBJ whole genome shotgun (WGS) entry which is preliminary data.</text>
</comment>
<organism evidence="1 2">
    <name type="scientific">Deinococcus xianganensis</name>
    <dbReference type="NCBI Taxonomy" id="1507289"/>
    <lineage>
        <taxon>Bacteria</taxon>
        <taxon>Thermotogati</taxon>
        <taxon>Deinococcota</taxon>
        <taxon>Deinococci</taxon>
        <taxon>Deinococcales</taxon>
        <taxon>Deinococcaceae</taxon>
        <taxon>Deinococcus</taxon>
    </lineage>
</organism>
<name>A0A6I4YDU5_9DEIO</name>
<accession>A0A6I4YDU5</accession>
<keyword evidence="2" id="KW-1185">Reference proteome</keyword>
<protein>
    <recommendedName>
        <fullName evidence="3">DUF4926 domain-containing protein</fullName>
    </recommendedName>
</protein>